<proteinExistence type="predicted"/>
<reference evidence="1 2" key="1">
    <citation type="journal article" date="2022" name="bioRxiv">
        <title>Genomics of Preaxostyla Flagellates Illuminates Evolutionary Transitions and the Path Towards Mitochondrial Loss.</title>
        <authorList>
            <person name="Novak L.V.F."/>
            <person name="Treitli S.C."/>
            <person name="Pyrih J."/>
            <person name="Halakuc P."/>
            <person name="Pipaliya S.V."/>
            <person name="Vacek V."/>
            <person name="Brzon O."/>
            <person name="Soukal P."/>
            <person name="Eme L."/>
            <person name="Dacks J.B."/>
            <person name="Karnkowska A."/>
            <person name="Elias M."/>
            <person name="Hampl V."/>
        </authorList>
    </citation>
    <scope>NUCLEOTIDE SEQUENCE [LARGE SCALE GENOMIC DNA]</scope>
    <source>
        <strain evidence="1">NAU3</strain>
        <tissue evidence="1">Gut</tissue>
    </source>
</reference>
<comment type="caution">
    <text evidence="1">The sequence shown here is derived from an EMBL/GenBank/DDBJ whole genome shotgun (WGS) entry which is preliminary data.</text>
</comment>
<keyword evidence="2" id="KW-1185">Reference proteome</keyword>
<gene>
    <name evidence="1" type="ORF">BLNAU_12379</name>
</gene>
<protein>
    <submittedName>
        <fullName evidence="1">Uncharacterized protein</fullName>
    </submittedName>
</protein>
<organism evidence="1 2">
    <name type="scientific">Blattamonas nauphoetae</name>
    <dbReference type="NCBI Taxonomy" id="2049346"/>
    <lineage>
        <taxon>Eukaryota</taxon>
        <taxon>Metamonada</taxon>
        <taxon>Preaxostyla</taxon>
        <taxon>Oxymonadida</taxon>
        <taxon>Blattamonas</taxon>
    </lineage>
</organism>
<accession>A0ABQ9XMK7</accession>
<sequence length="503" mass="57695">MPIAFYSLRALLFVVKRDPPAFALLPSPIYSSSSPHQQYSGISFLAALIKKLRIVFSDLQTNLPTDPSFLTKYIQLMKDDHFLIDGSLAFCSGSFLIPDHLLISTPPVKVDSEIIRELILFVKETLPTVLTNISNIDTLIASFPSDSSLATLLISGDRPPMIDWLKELRNRLEVIVCDSWSLFVSLTFNIADPNKSSFPTIILDDPSFPEVILNSLKLSHINISWYTFVALTNIVIQFETVDFVSPPLSEPRNLFQLTRFIVNMFHPIGDNEAEYEQYRHFQVSVFEQAKRFITFIFHNSDKLILSEEDSSELEKDLCWIRLYLIHISVRSDEHNSDIVDEILKWIVRETIKMGVDDPFRPVFEKILTRACEWRRNKEEQQKRPKIDWDLIPDLIEFMMDKMKSSLSPISSPDSLIPPLQLQTVASPPHTHLESVDNDHAIVSLNELRDGSIDDVENGWILFYKLILSFPSPHQPAFETIVLDDPFFSDLVVRSLTLNRQTVT</sequence>
<evidence type="ECO:0000313" key="1">
    <source>
        <dbReference type="EMBL" id="KAK2952730.1"/>
    </source>
</evidence>
<name>A0ABQ9XMK7_9EUKA</name>
<dbReference type="Proteomes" id="UP001281761">
    <property type="component" value="Unassembled WGS sequence"/>
</dbReference>
<evidence type="ECO:0000313" key="2">
    <source>
        <dbReference type="Proteomes" id="UP001281761"/>
    </source>
</evidence>
<dbReference type="EMBL" id="JARBJD010000100">
    <property type="protein sequence ID" value="KAK2952730.1"/>
    <property type="molecule type" value="Genomic_DNA"/>
</dbReference>